<comment type="caution">
    <text evidence="1">The sequence shown here is derived from an EMBL/GenBank/DDBJ whole genome shotgun (WGS) entry which is preliminary data.</text>
</comment>
<evidence type="ECO:0000313" key="1">
    <source>
        <dbReference type="EMBL" id="KAI7988147.1"/>
    </source>
</evidence>
<accession>A0ACC0FJ57</accession>
<gene>
    <name evidence="1" type="ORF">LOK49_LG13G00232</name>
</gene>
<evidence type="ECO:0000313" key="2">
    <source>
        <dbReference type="Proteomes" id="UP001060215"/>
    </source>
</evidence>
<organism evidence="1 2">
    <name type="scientific">Camellia lanceoleosa</name>
    <dbReference type="NCBI Taxonomy" id="1840588"/>
    <lineage>
        <taxon>Eukaryota</taxon>
        <taxon>Viridiplantae</taxon>
        <taxon>Streptophyta</taxon>
        <taxon>Embryophyta</taxon>
        <taxon>Tracheophyta</taxon>
        <taxon>Spermatophyta</taxon>
        <taxon>Magnoliopsida</taxon>
        <taxon>eudicotyledons</taxon>
        <taxon>Gunneridae</taxon>
        <taxon>Pentapetalae</taxon>
        <taxon>asterids</taxon>
        <taxon>Ericales</taxon>
        <taxon>Theaceae</taxon>
        <taxon>Camellia</taxon>
    </lineage>
</organism>
<protein>
    <submittedName>
        <fullName evidence="1">Uncharacterized protein</fullName>
    </submittedName>
</protein>
<dbReference type="EMBL" id="CM045771">
    <property type="protein sequence ID" value="KAI7988147.1"/>
    <property type="molecule type" value="Genomic_DNA"/>
</dbReference>
<reference evidence="1 2" key="1">
    <citation type="journal article" date="2022" name="Plant J.">
        <title>Chromosome-level genome of Camellia lanceoleosa provides a valuable resource for understanding genome evolution and self-incompatibility.</title>
        <authorList>
            <person name="Gong W."/>
            <person name="Xiao S."/>
            <person name="Wang L."/>
            <person name="Liao Z."/>
            <person name="Chang Y."/>
            <person name="Mo W."/>
            <person name="Hu G."/>
            <person name="Li W."/>
            <person name="Zhao G."/>
            <person name="Zhu H."/>
            <person name="Hu X."/>
            <person name="Ji K."/>
            <person name="Xiang X."/>
            <person name="Song Q."/>
            <person name="Yuan D."/>
            <person name="Jin S."/>
            <person name="Zhang L."/>
        </authorList>
    </citation>
    <scope>NUCLEOTIDE SEQUENCE [LARGE SCALE GENOMIC DNA]</scope>
    <source>
        <strain evidence="1">SQ_2022a</strain>
    </source>
</reference>
<dbReference type="Proteomes" id="UP001060215">
    <property type="component" value="Chromosome 14"/>
</dbReference>
<name>A0ACC0FJ57_9ERIC</name>
<proteinExistence type="predicted"/>
<keyword evidence="2" id="KW-1185">Reference proteome</keyword>
<sequence length="236" mass="25283">MATVFLSTAKTFLPTLLSTTSSTSPSSSSSLTPPQLIHGKKHNARPELSLCKAVRDSQQPPYPPILTKRGLSISLTTSFLSLVSSQGCSAANAAILEADDDMELLEKVKRDRKKRLEKQGVISSSNKETAYLQDLVYKLSKVGQAIENNDLSAASSVLGPSTDTDWVQKANAAFRKLSSSPEEKSQVDTFNSSLASLISSVIRKDVEASKIAFVSSATAFEEWTALTGLVGQLKGL</sequence>